<evidence type="ECO:0000256" key="1">
    <source>
        <dbReference type="SAM" id="Phobius"/>
    </source>
</evidence>
<feature type="transmembrane region" description="Helical" evidence="1">
    <location>
        <begin position="204"/>
        <end position="230"/>
    </location>
</feature>
<protein>
    <submittedName>
        <fullName evidence="2">Uncharacterized protein</fullName>
    </submittedName>
</protein>
<feature type="transmembrane region" description="Helical" evidence="1">
    <location>
        <begin position="79"/>
        <end position="97"/>
    </location>
</feature>
<keyword evidence="1" id="KW-1133">Transmembrane helix</keyword>
<keyword evidence="1" id="KW-0812">Transmembrane</keyword>
<keyword evidence="1" id="KW-0472">Membrane</keyword>
<name>A0A2U3NY21_9MYCO</name>
<proteinExistence type="predicted"/>
<dbReference type="AlphaFoldDB" id="A0A2U3NY21"/>
<feature type="transmembrane region" description="Helical" evidence="1">
    <location>
        <begin position="24"/>
        <end position="47"/>
    </location>
</feature>
<gene>
    <name evidence="2" type="ORF">MRAB57_4223</name>
</gene>
<evidence type="ECO:0000313" key="3">
    <source>
        <dbReference type="Proteomes" id="UP000240988"/>
    </source>
</evidence>
<dbReference type="STRING" id="1841860.GCA_900157375_04226"/>
<feature type="transmembrane region" description="Helical" evidence="1">
    <location>
        <begin position="149"/>
        <end position="167"/>
    </location>
</feature>
<dbReference type="EMBL" id="FUFA01000005">
    <property type="protein sequence ID" value="SPM36382.1"/>
    <property type="molecule type" value="Genomic_DNA"/>
</dbReference>
<feature type="transmembrane region" description="Helical" evidence="1">
    <location>
        <begin position="56"/>
        <end position="73"/>
    </location>
</feature>
<feature type="non-terminal residue" evidence="2">
    <location>
        <position position="1"/>
    </location>
</feature>
<reference evidence="2 3" key="1">
    <citation type="submission" date="2017-01" db="EMBL/GenBank/DDBJ databases">
        <authorList>
            <consortium name="Urmite Genomes"/>
        </authorList>
    </citation>
    <scope>NUCLEOTIDE SEQUENCE [LARGE SCALE GENOMIC DNA]</scope>
    <source>
        <strain evidence="2 3">AB57</strain>
    </source>
</reference>
<sequence>VGSWINDGVNLLARSGEGHLVRSAWTNALFIAGVCAGLIGAVASAFVDDRKRARGLYWLSWLISTSCLSLAVLQRGWRVTLAFGLLCVFVAVFYAYMRTPYLKIGGRIYALSLNNIQPDPSAGKTIGPPPSAPPDSYSSHIGQVSAPKIWWILVAFTCIVAGNVYAFGWPTQAIFGTAFLTLLCAGAGIDDATRKLPIARGQYVQAGIATVVSLLLWLAPSIAYLLGYAIGQRWPMGRGKQAAPPDS</sequence>
<organism evidence="2 3">
    <name type="scientific">Mycobacterium rhizamassiliense</name>
    <dbReference type="NCBI Taxonomy" id="1841860"/>
    <lineage>
        <taxon>Bacteria</taxon>
        <taxon>Bacillati</taxon>
        <taxon>Actinomycetota</taxon>
        <taxon>Actinomycetes</taxon>
        <taxon>Mycobacteriales</taxon>
        <taxon>Mycobacteriaceae</taxon>
        <taxon>Mycobacterium</taxon>
    </lineage>
</organism>
<keyword evidence="3" id="KW-1185">Reference proteome</keyword>
<accession>A0A2U3NY21</accession>
<dbReference type="Proteomes" id="UP000240988">
    <property type="component" value="Unassembled WGS sequence"/>
</dbReference>
<evidence type="ECO:0000313" key="2">
    <source>
        <dbReference type="EMBL" id="SPM36382.1"/>
    </source>
</evidence>